<accession>A0ABU9K8F1</accession>
<dbReference type="CDD" id="cd07995">
    <property type="entry name" value="TPK"/>
    <property type="match status" value="1"/>
</dbReference>
<dbReference type="Gene3D" id="3.40.50.10240">
    <property type="entry name" value="Thiamin pyrophosphokinase, catalytic domain"/>
    <property type="match status" value="1"/>
</dbReference>
<organism evidence="7 8">
    <name type="scientific">Rossellomorea oryzaecorticis</name>
    <dbReference type="NCBI Taxonomy" id="1396505"/>
    <lineage>
        <taxon>Bacteria</taxon>
        <taxon>Bacillati</taxon>
        <taxon>Bacillota</taxon>
        <taxon>Bacilli</taxon>
        <taxon>Bacillales</taxon>
        <taxon>Bacillaceae</taxon>
        <taxon>Rossellomorea</taxon>
    </lineage>
</organism>
<evidence type="ECO:0000313" key="8">
    <source>
        <dbReference type="Proteomes" id="UP001389717"/>
    </source>
</evidence>
<dbReference type="PANTHER" id="PTHR41299:SF1">
    <property type="entry name" value="THIAMINE PYROPHOSPHOKINASE"/>
    <property type="match status" value="1"/>
</dbReference>
<keyword evidence="1 7" id="KW-0808">Transferase</keyword>
<protein>
    <recommendedName>
        <fullName evidence="5">Thiamine diphosphokinase</fullName>
        <ecNumber evidence="5">2.7.6.2</ecNumber>
    </recommendedName>
</protein>
<evidence type="ECO:0000259" key="6">
    <source>
        <dbReference type="SMART" id="SM00983"/>
    </source>
</evidence>
<name>A0ABU9K8F1_9BACI</name>
<proteinExistence type="predicted"/>
<sequence>MEYCIVAGGPERYLPDLKAFHSDNAKWVGVDRGVFTILQNELEPHGAFGDFDSVSDHEWSLIKERVQTVNTYLPEKDETDLELALNWVLTQKPESIKIFGATGGRLDHFMGNVQLLMQPDLLESGIKSELIDVQNHLWIAKAGEHMVIEYDTRKYISFVPVTGSVENLTLTGFKYPLKNRNIFRGSTLCISNELIQSSGTFSFTKGILMVIRSSDGAS</sequence>
<keyword evidence="2" id="KW-0547">Nucleotide-binding</keyword>
<dbReference type="Pfam" id="PF04263">
    <property type="entry name" value="TPK_catalytic"/>
    <property type="match status" value="1"/>
</dbReference>
<evidence type="ECO:0000313" key="7">
    <source>
        <dbReference type="EMBL" id="MEL3972376.1"/>
    </source>
</evidence>
<dbReference type="InterPro" id="IPR036759">
    <property type="entry name" value="TPK_catalytic_sf"/>
</dbReference>
<evidence type="ECO:0000256" key="5">
    <source>
        <dbReference type="NCBIfam" id="TIGR01378"/>
    </source>
</evidence>
<gene>
    <name evidence="7" type="ORF">AAEO50_08805</name>
</gene>
<dbReference type="EMBL" id="JBBYAF010000013">
    <property type="protein sequence ID" value="MEL3972376.1"/>
    <property type="molecule type" value="Genomic_DNA"/>
</dbReference>
<dbReference type="RefSeq" id="WP_341982587.1">
    <property type="nucleotide sequence ID" value="NZ_JBBYAF010000013.1"/>
</dbReference>
<feature type="domain" description="Thiamin pyrophosphokinase thiamin-binding" evidence="6">
    <location>
        <begin position="143"/>
        <end position="209"/>
    </location>
</feature>
<evidence type="ECO:0000256" key="2">
    <source>
        <dbReference type="ARBA" id="ARBA00022741"/>
    </source>
</evidence>
<evidence type="ECO:0000256" key="3">
    <source>
        <dbReference type="ARBA" id="ARBA00022777"/>
    </source>
</evidence>
<dbReference type="Pfam" id="PF04265">
    <property type="entry name" value="TPK_B1_binding"/>
    <property type="match status" value="1"/>
</dbReference>
<dbReference type="GO" id="GO:0004788">
    <property type="term" value="F:thiamine diphosphokinase activity"/>
    <property type="evidence" value="ECO:0007669"/>
    <property type="project" value="UniProtKB-EC"/>
</dbReference>
<keyword evidence="3" id="KW-0418">Kinase</keyword>
<keyword evidence="8" id="KW-1185">Reference proteome</keyword>
<evidence type="ECO:0000256" key="4">
    <source>
        <dbReference type="ARBA" id="ARBA00022840"/>
    </source>
</evidence>
<reference evidence="7 8" key="1">
    <citation type="submission" date="2024-04" db="EMBL/GenBank/DDBJ databases">
        <title>Bacillus oryzaecorticis sp. nov., a moderately halophilic bacterium isolated from rice husks.</title>
        <authorList>
            <person name="Zhu H.-S."/>
        </authorList>
    </citation>
    <scope>NUCLEOTIDE SEQUENCE [LARGE SCALE GENOMIC DNA]</scope>
    <source>
        <strain evidence="7 8">ZC255</strain>
    </source>
</reference>
<comment type="caution">
    <text evidence="7">The sequence shown here is derived from an EMBL/GenBank/DDBJ whole genome shotgun (WGS) entry which is preliminary data.</text>
</comment>
<dbReference type="SUPFAM" id="SSF63862">
    <property type="entry name" value="Thiamin pyrophosphokinase, substrate-binding domain"/>
    <property type="match status" value="1"/>
</dbReference>
<dbReference type="Proteomes" id="UP001389717">
    <property type="component" value="Unassembled WGS sequence"/>
</dbReference>
<dbReference type="InterPro" id="IPR006282">
    <property type="entry name" value="Thi_PPkinase"/>
</dbReference>
<dbReference type="InterPro" id="IPR053149">
    <property type="entry name" value="TPK"/>
</dbReference>
<dbReference type="PANTHER" id="PTHR41299">
    <property type="entry name" value="THIAMINE PYROPHOSPHOKINASE"/>
    <property type="match status" value="1"/>
</dbReference>
<dbReference type="NCBIfam" id="TIGR01378">
    <property type="entry name" value="thi_PPkinase"/>
    <property type="match status" value="1"/>
</dbReference>
<dbReference type="InterPro" id="IPR007371">
    <property type="entry name" value="TPK_catalytic"/>
</dbReference>
<dbReference type="InterPro" id="IPR036371">
    <property type="entry name" value="TPK_B1-bd_sf"/>
</dbReference>
<dbReference type="SMART" id="SM00983">
    <property type="entry name" value="TPK_B1_binding"/>
    <property type="match status" value="1"/>
</dbReference>
<evidence type="ECO:0000256" key="1">
    <source>
        <dbReference type="ARBA" id="ARBA00022679"/>
    </source>
</evidence>
<dbReference type="InterPro" id="IPR007373">
    <property type="entry name" value="Thiamin_PyroPKinase_B1-bd"/>
</dbReference>
<dbReference type="EC" id="2.7.6.2" evidence="5"/>
<keyword evidence="4" id="KW-0067">ATP-binding</keyword>
<dbReference type="SUPFAM" id="SSF63999">
    <property type="entry name" value="Thiamin pyrophosphokinase, catalytic domain"/>
    <property type="match status" value="1"/>
</dbReference>